<protein>
    <submittedName>
        <fullName evidence="15 16">Pleckstrin homology domain-containing family M member 1</fullName>
    </submittedName>
</protein>
<sequence>MHSSHADDPKEVIQLIKKQLVSAIKALQKQYVSSDAVVTSDDGNANTLCSALEAVFVHGLKAKHIKTEAGGKGKKAGGRLPLPQPVFWGLLKSITHRNIVSELEQLIFINTDVGRCRAWLRLALNDGLVECYLKLLLRERPRLPEYYQSTALLLDAEECEFLLSYLQGLTSLTFQLSYKSAVLNEWTVTPLSLSGLCPVSELLEPLTSSTSEPRRKASLGSISQSSGSDEIEIQPSILPISKTGVKTKLTSSSLSLNTTGSSQLSSSLGSDSALQPHCAQSPERSEEPLSCDSDLGTATAEDLDKSLQEVLSEFSKAKPSHDAPPDQLVPAVLGCSPPQPACPPAPPAPSEDARPPPPPTRQRGSVHAVPQDDASVPAPRPGGTDGAEEGGHGVVGSSEGGHAVRSPAAEYLLSPLPGCPKRKSWISEDDFYRPSAGESGKSPADINGFVPDGAGEGPAPGLISALDLERLSVPSSRGGKPKLSPEREQKGFSVVHRRQMGLSNPFRGLLKLGTLERRGAMGIWKEFSCELSPLELRLFLDHEDRICVESYSLLRCESLALTHSDGRFELVFLGKKLYLRAPSRDEAEDWLDRIREALQKCRPQLEEEEWETLEYPEDGGEGSDPAAVLQYNEAPGTSFDWTSAHEPELDAIKESVLYVDVDKTWVPFIFSLSLETLKCFKVRNNDKILSNSYGIETIQDILPDTSLGGPSFFKVITSKAVLKLQAESAEEAASWRELVRGVLASYLEVAEEALTLGGSLDGNSQVLLKSIVKENGFLLQYLVAIPVEKGLDSQSFICAGCSRQIGFSFVKPKLCAFSGLYYCDSCHRDDETVIPSRLIHNWDLTKRGVCRQALKFLTQIRNQPLIDLKLVNESLYDHVERMRRILRSREQLKLLGDYLIMCRSGALKELSKRLDHRNYLLECPHKYSVTDLRQIADGIFETFLQSLIQFASHHVYNCDLCTQRGFICQICNRSDIIFPFEFDTTTRCSNCKTVFHRECQASAQSCPRCERRRRYQQEQEADGAGPSL</sequence>
<dbReference type="KEGG" id="aful:116498608"/>
<organism evidence="14 15">
    <name type="scientific">Aythya fuligula</name>
    <name type="common">Tufted duck</name>
    <name type="synonym">Anas fuligula</name>
    <dbReference type="NCBI Taxonomy" id="219594"/>
    <lineage>
        <taxon>Eukaryota</taxon>
        <taxon>Metazoa</taxon>
        <taxon>Chordata</taxon>
        <taxon>Craniata</taxon>
        <taxon>Vertebrata</taxon>
        <taxon>Euteleostomi</taxon>
        <taxon>Archelosauria</taxon>
        <taxon>Archosauria</taxon>
        <taxon>Dinosauria</taxon>
        <taxon>Saurischia</taxon>
        <taxon>Theropoda</taxon>
        <taxon>Coelurosauria</taxon>
        <taxon>Aves</taxon>
        <taxon>Neognathae</taxon>
        <taxon>Galloanserae</taxon>
        <taxon>Anseriformes</taxon>
        <taxon>Anatidae</taxon>
        <taxon>Aythyinae</taxon>
        <taxon>Aythya</taxon>
    </lineage>
</organism>
<keyword evidence="9" id="KW-0072">Autophagy</keyword>
<dbReference type="Pfam" id="PF13901">
    <property type="entry name" value="RH_dom"/>
    <property type="match status" value="1"/>
</dbReference>
<dbReference type="InterPro" id="IPR025258">
    <property type="entry name" value="RH_dom"/>
</dbReference>
<dbReference type="InterPro" id="IPR051366">
    <property type="entry name" value="DEF8"/>
</dbReference>
<keyword evidence="6" id="KW-0967">Endosome</keyword>
<evidence type="ECO:0000256" key="4">
    <source>
        <dbReference type="ARBA" id="ARBA00022723"/>
    </source>
</evidence>
<evidence type="ECO:0000313" key="14">
    <source>
        <dbReference type="Proteomes" id="UP000504639"/>
    </source>
</evidence>
<evidence type="ECO:0000259" key="13">
    <source>
        <dbReference type="PROSITE" id="PS50826"/>
    </source>
</evidence>
<dbReference type="Gene3D" id="1.20.58.900">
    <property type="match status" value="1"/>
</dbReference>
<evidence type="ECO:0000256" key="6">
    <source>
        <dbReference type="ARBA" id="ARBA00022753"/>
    </source>
</evidence>
<dbReference type="GO" id="GO:0008270">
    <property type="term" value="F:zinc ion binding"/>
    <property type="evidence" value="ECO:0007669"/>
    <property type="project" value="UniProtKB-KW"/>
</dbReference>
<dbReference type="SUPFAM" id="SSF50729">
    <property type="entry name" value="PH domain-like"/>
    <property type="match status" value="2"/>
</dbReference>
<evidence type="ECO:0000256" key="5">
    <source>
        <dbReference type="ARBA" id="ARBA00022737"/>
    </source>
</evidence>
<feature type="compositionally biased region" description="Low complexity" evidence="11">
    <location>
        <begin position="253"/>
        <end position="272"/>
    </location>
</feature>
<keyword evidence="14" id="KW-1185">Reference proteome</keyword>
<accession>A0A6J3EBW0</accession>
<evidence type="ECO:0000256" key="10">
    <source>
        <dbReference type="ARBA" id="ARBA00023228"/>
    </source>
</evidence>
<dbReference type="SUPFAM" id="SSF140741">
    <property type="entry name" value="RUN domain-like"/>
    <property type="match status" value="1"/>
</dbReference>
<dbReference type="SMART" id="SM00593">
    <property type="entry name" value="RUN"/>
    <property type="match status" value="1"/>
</dbReference>
<dbReference type="GO" id="GO:0005765">
    <property type="term" value="C:lysosomal membrane"/>
    <property type="evidence" value="ECO:0007669"/>
    <property type="project" value="UniProtKB-SubCell"/>
</dbReference>
<feature type="domain" description="RUN" evidence="13">
    <location>
        <begin position="39"/>
        <end position="181"/>
    </location>
</feature>
<dbReference type="SMART" id="SM00233">
    <property type="entry name" value="PH"/>
    <property type="match status" value="2"/>
</dbReference>
<evidence type="ECO:0000256" key="8">
    <source>
        <dbReference type="ARBA" id="ARBA00022833"/>
    </source>
</evidence>
<evidence type="ECO:0000256" key="2">
    <source>
        <dbReference type="ARBA" id="ARBA00004656"/>
    </source>
</evidence>
<dbReference type="InterPro" id="IPR004012">
    <property type="entry name" value="Run_dom"/>
</dbReference>
<keyword evidence="7" id="KW-0863">Zinc-finger</keyword>
<dbReference type="InterPro" id="IPR011993">
    <property type="entry name" value="PH-like_dom_sf"/>
</dbReference>
<dbReference type="PANTHER" id="PTHR12326">
    <property type="entry name" value="PLECKSTRIN HOMOLOGY DOMAIN CONTAINING PROTEIN"/>
    <property type="match status" value="1"/>
</dbReference>
<dbReference type="Gene3D" id="2.30.29.30">
    <property type="entry name" value="Pleckstrin-homology domain (PH domain)/Phosphotyrosine-binding domain (PTB)"/>
    <property type="match status" value="2"/>
</dbReference>
<comment type="subcellular location">
    <subcellularLocation>
        <location evidence="1">Late endosome</location>
    </subcellularLocation>
    <subcellularLocation>
        <location evidence="2">Lysosome membrane</location>
    </subcellularLocation>
</comment>
<feature type="region of interest" description="Disordered" evidence="11">
    <location>
        <begin position="207"/>
        <end position="230"/>
    </location>
</feature>
<dbReference type="Proteomes" id="UP000504639">
    <property type="component" value="Chromosome 24"/>
</dbReference>
<evidence type="ECO:0000256" key="9">
    <source>
        <dbReference type="ARBA" id="ARBA00023006"/>
    </source>
</evidence>
<evidence type="ECO:0000313" key="16">
    <source>
        <dbReference type="RefSeq" id="XP_032058849.1"/>
    </source>
</evidence>
<dbReference type="Pfam" id="PF02759">
    <property type="entry name" value="RUN"/>
    <property type="match status" value="1"/>
</dbReference>
<evidence type="ECO:0000256" key="1">
    <source>
        <dbReference type="ARBA" id="ARBA00004603"/>
    </source>
</evidence>
<dbReference type="SMART" id="SM01175">
    <property type="entry name" value="DUF4206"/>
    <property type="match status" value="1"/>
</dbReference>
<dbReference type="CDD" id="cd13321">
    <property type="entry name" value="PH_PLEKHM1"/>
    <property type="match status" value="1"/>
</dbReference>
<keyword evidence="5" id="KW-0677">Repeat</keyword>
<feature type="compositionally biased region" description="Pro residues" evidence="11">
    <location>
        <begin position="337"/>
        <end position="360"/>
    </location>
</feature>
<dbReference type="CTD" id="9842"/>
<proteinExistence type="predicted"/>
<dbReference type="RefSeq" id="XP_032058849.1">
    <property type="nucleotide sequence ID" value="XM_032202958.1"/>
</dbReference>
<evidence type="ECO:0000259" key="12">
    <source>
        <dbReference type="PROSITE" id="PS50003"/>
    </source>
</evidence>
<dbReference type="InterPro" id="IPR001849">
    <property type="entry name" value="PH_domain"/>
</dbReference>
<dbReference type="InterPro" id="IPR042827">
    <property type="entry name" value="PLEKHM1_PH"/>
</dbReference>
<dbReference type="CDD" id="cd17679">
    <property type="entry name" value="RUN_PLEKHM1"/>
    <property type="match status" value="1"/>
</dbReference>
<dbReference type="GO" id="GO:0006914">
    <property type="term" value="P:autophagy"/>
    <property type="evidence" value="ECO:0007669"/>
    <property type="project" value="UniProtKB-KW"/>
</dbReference>
<feature type="domain" description="PH" evidence="12">
    <location>
        <begin position="508"/>
        <end position="599"/>
    </location>
</feature>
<dbReference type="InterPro" id="IPR037213">
    <property type="entry name" value="Run_dom_sf"/>
</dbReference>
<dbReference type="InterPro" id="IPR047326">
    <property type="entry name" value="RUN_PLEKHM1"/>
</dbReference>
<dbReference type="PROSITE" id="PS50003">
    <property type="entry name" value="PH_DOMAIN"/>
    <property type="match status" value="1"/>
</dbReference>
<dbReference type="PROSITE" id="PS50826">
    <property type="entry name" value="RUN"/>
    <property type="match status" value="1"/>
</dbReference>
<dbReference type="GeneID" id="116498608"/>
<keyword evidence="4" id="KW-0479">Metal-binding</keyword>
<keyword evidence="10" id="KW-0458">Lysosome</keyword>
<evidence type="ECO:0000256" key="11">
    <source>
        <dbReference type="SAM" id="MobiDB-lite"/>
    </source>
</evidence>
<reference evidence="15 16" key="1">
    <citation type="submission" date="2025-04" db="UniProtKB">
        <authorList>
            <consortium name="RefSeq"/>
        </authorList>
    </citation>
    <scope>IDENTIFICATION</scope>
    <source>
        <tissue evidence="15 16">Lung</tissue>
    </source>
</reference>
<dbReference type="AlphaFoldDB" id="A0A6J3EBW0"/>
<dbReference type="PANTHER" id="PTHR12326:SF5">
    <property type="entry name" value="PLECKSTRIN HOMOLOGY DOMAIN-CONTAINING FAMILY M MEMBER 1"/>
    <property type="match status" value="1"/>
</dbReference>
<gene>
    <name evidence="15 16" type="primary">PLEKHM1</name>
</gene>
<evidence type="ECO:0000256" key="7">
    <source>
        <dbReference type="ARBA" id="ARBA00022771"/>
    </source>
</evidence>
<feature type="region of interest" description="Disordered" evidence="11">
    <location>
        <begin position="314"/>
        <end position="402"/>
    </location>
</feature>
<dbReference type="GO" id="GO:0005770">
    <property type="term" value="C:late endosome"/>
    <property type="evidence" value="ECO:0007669"/>
    <property type="project" value="UniProtKB-SubCell"/>
</dbReference>
<feature type="compositionally biased region" description="Low complexity" evidence="11">
    <location>
        <begin position="218"/>
        <end position="228"/>
    </location>
</feature>
<name>A0A6J3EBW0_AYTFU</name>
<dbReference type="RefSeq" id="XP_032058848.1">
    <property type="nucleotide sequence ID" value="XM_032202957.1"/>
</dbReference>
<keyword evidence="3" id="KW-0597">Phosphoprotein</keyword>
<evidence type="ECO:0000256" key="3">
    <source>
        <dbReference type="ARBA" id="ARBA00022553"/>
    </source>
</evidence>
<evidence type="ECO:0000313" key="15">
    <source>
        <dbReference type="RefSeq" id="XP_032058848.1"/>
    </source>
</evidence>
<feature type="compositionally biased region" description="Basic and acidic residues" evidence="11">
    <location>
        <begin position="315"/>
        <end position="324"/>
    </location>
</feature>
<feature type="region of interest" description="Disordered" evidence="11">
    <location>
        <begin position="253"/>
        <end position="296"/>
    </location>
</feature>
<keyword evidence="8" id="KW-0862">Zinc</keyword>